<sequence length="440" mass="52228">MNTILDLPQHVLVSVFSEINQHQALVLGPLHSRLQAITKVKLYQYIYLYESDFSYMHDGDSGHRFPKYLNNPRVNKYTIISTETLREYIDRMDGNQPIISFDLQDREPMEPAIKKRFKNIKYFNITSSRELERWGRADKYEALDREDRESRIGGYYSNSISAFRDNRKEKWRLYIPPKVFPEYNSGLSKRFDDFSYISELNVRLHSERITDVYPLKLKKLHVQFDKPLESCCKLEYIFTTLYLQELYIVGEFDFTSVFSKIHIDDLYPNLVILGIRKVNHEETNHSSQEICTVKHRSIRKVVVSTNRADNTMALRVCSLCSQFPRASIHWWESIHRLPGQLVTRRFDIEEQSDFSPSTIEPRTVGFHWYYNSATPPGYSFKLVSNFRYRVLRHKNGRWKKRGVITLKRYNNEFALGAMMAMSSDYMAFYSNNRRRFPHCV</sequence>
<keyword evidence="2" id="KW-1185">Reference proteome</keyword>
<organism evidence="1 2">
    <name type="scientific">Candida theae</name>
    <dbReference type="NCBI Taxonomy" id="1198502"/>
    <lineage>
        <taxon>Eukaryota</taxon>
        <taxon>Fungi</taxon>
        <taxon>Dikarya</taxon>
        <taxon>Ascomycota</taxon>
        <taxon>Saccharomycotina</taxon>
        <taxon>Pichiomycetes</taxon>
        <taxon>Debaryomycetaceae</taxon>
        <taxon>Candida/Lodderomyces clade</taxon>
        <taxon>Candida</taxon>
    </lineage>
</organism>
<reference evidence="1 2" key="1">
    <citation type="journal article" date="2022" name="DNA Res.">
        <title>Genome analysis of five recently described species of the CUG-Ser clade uncovers Candida theae as a new hybrid lineage with pathogenic potential in the Candida parapsilosis species complex.</title>
        <authorList>
            <person name="Mixao V."/>
            <person name="Del Olmo V."/>
            <person name="Hegedusova E."/>
            <person name="Saus E."/>
            <person name="Pryszcz L."/>
            <person name="Cillingova A."/>
            <person name="Nosek J."/>
            <person name="Gabaldon T."/>
        </authorList>
    </citation>
    <scope>NUCLEOTIDE SEQUENCE [LARGE SCALE GENOMIC DNA]</scope>
    <source>
        <strain evidence="1 2">CBS 12239</strain>
    </source>
</reference>
<evidence type="ECO:0000313" key="2">
    <source>
        <dbReference type="Proteomes" id="UP001204833"/>
    </source>
</evidence>
<gene>
    <name evidence="1" type="ORF">KGF57_005149</name>
</gene>
<dbReference type="GeneID" id="76153193"/>
<dbReference type="Proteomes" id="UP001204833">
    <property type="component" value="Unassembled WGS sequence"/>
</dbReference>
<name>A0AAD5BA35_9ASCO</name>
<comment type="caution">
    <text evidence="1">The sequence shown here is derived from an EMBL/GenBank/DDBJ whole genome shotgun (WGS) entry which is preliminary data.</text>
</comment>
<dbReference type="AlphaFoldDB" id="A0AAD5BA35"/>
<accession>A0AAD5BA35</accession>
<protein>
    <recommendedName>
        <fullName evidence="3">F-box domain-containing protein</fullName>
    </recommendedName>
</protein>
<evidence type="ECO:0008006" key="3">
    <source>
        <dbReference type="Google" id="ProtNLM"/>
    </source>
</evidence>
<evidence type="ECO:0000313" key="1">
    <source>
        <dbReference type="EMBL" id="KAI5948751.1"/>
    </source>
</evidence>
<dbReference type="EMBL" id="JAIHNG010000177">
    <property type="protein sequence ID" value="KAI5948751.1"/>
    <property type="molecule type" value="Genomic_DNA"/>
</dbReference>
<dbReference type="RefSeq" id="XP_051606261.1">
    <property type="nucleotide sequence ID" value="XM_051754735.1"/>
</dbReference>
<proteinExistence type="predicted"/>